<evidence type="ECO:0000313" key="5">
    <source>
        <dbReference type="Proteomes" id="UP000800041"/>
    </source>
</evidence>
<sequence length="518" mass="55191">MRERWSTRTSPIILFFYLLRLSDCFFSSDSLFFDPAGDVNIGPLTTTYTPAASCSLLSSFFIRYGTPVAQSSSTITEESGGSRIVSTSYVTSTSIIEEASDVEVVLPAYNWAAISAADPAADCFPSYAKLFSAYIHADTTGNAYFSPGICPSGYSTLTSTTVVDETRAYCAPTWYHCSVDEWAVALLPLICAGAIPQTDTPTAVAMITAQLNFAAEGDWVEHYTDILSSSSGSFSVLIPTQTVLSYSDMYVEVPSSSGPGDLGGSTLLHPLGVYQWVISVRHKSGDLPTIVGPGISTPASGGLSAGAQIGVGVGVGISGILAICGMVYWCLLRRRKRQQAQRVEAQQDVHTSGKAELQGTPSTDAQKYAGAELHGQGMEEMGGDWRHEVPSQNRSYIPPQELDPSTVPTQTHNGLSPGLPPSHGPGVASSAQQATQQSGPRTALGTNAGPDYPLLSPQGADTSDSAGSQHFACLLRDCKHRGAEAFSDENARDLHMTDFHGLTGEELELMKSRRRWNS</sequence>
<name>A0A6G1GLK6_9PEZI</name>
<feature type="region of interest" description="Disordered" evidence="1">
    <location>
        <begin position="381"/>
        <end position="466"/>
    </location>
</feature>
<feature type="region of interest" description="Disordered" evidence="1">
    <location>
        <begin position="343"/>
        <end position="365"/>
    </location>
</feature>
<feature type="transmembrane region" description="Helical" evidence="2">
    <location>
        <begin position="309"/>
        <end position="332"/>
    </location>
</feature>
<keyword evidence="2" id="KW-0812">Transmembrane</keyword>
<reference evidence="4" key="1">
    <citation type="journal article" date="2020" name="Stud. Mycol.">
        <title>101 Dothideomycetes genomes: a test case for predicting lifestyles and emergence of pathogens.</title>
        <authorList>
            <person name="Haridas S."/>
            <person name="Albert R."/>
            <person name="Binder M."/>
            <person name="Bloem J."/>
            <person name="Labutti K."/>
            <person name="Salamov A."/>
            <person name="Andreopoulos B."/>
            <person name="Baker S."/>
            <person name="Barry K."/>
            <person name="Bills G."/>
            <person name="Bluhm B."/>
            <person name="Cannon C."/>
            <person name="Castanera R."/>
            <person name="Culley D."/>
            <person name="Daum C."/>
            <person name="Ezra D."/>
            <person name="Gonzalez J."/>
            <person name="Henrissat B."/>
            <person name="Kuo A."/>
            <person name="Liang C."/>
            <person name="Lipzen A."/>
            <person name="Lutzoni F."/>
            <person name="Magnuson J."/>
            <person name="Mondo S."/>
            <person name="Nolan M."/>
            <person name="Ohm R."/>
            <person name="Pangilinan J."/>
            <person name="Park H.-J."/>
            <person name="Ramirez L."/>
            <person name="Alfaro M."/>
            <person name="Sun H."/>
            <person name="Tritt A."/>
            <person name="Yoshinaga Y."/>
            <person name="Zwiers L.-H."/>
            <person name="Turgeon B."/>
            <person name="Goodwin S."/>
            <person name="Spatafora J."/>
            <person name="Crous P."/>
            <person name="Grigoriev I."/>
        </authorList>
    </citation>
    <scope>NUCLEOTIDE SEQUENCE</scope>
    <source>
        <strain evidence="4">CBS 113979</strain>
    </source>
</reference>
<accession>A0A6G1GLK6</accession>
<feature type="chain" id="PRO_5026126983" evidence="3">
    <location>
        <begin position="25"/>
        <end position="518"/>
    </location>
</feature>
<feature type="signal peptide" evidence="3">
    <location>
        <begin position="1"/>
        <end position="24"/>
    </location>
</feature>
<feature type="compositionally biased region" description="Low complexity" evidence="1">
    <location>
        <begin position="424"/>
        <end position="438"/>
    </location>
</feature>
<keyword evidence="2" id="KW-0472">Membrane</keyword>
<dbReference type="AlphaFoldDB" id="A0A6G1GLK6"/>
<dbReference type="OrthoDB" id="3795960at2759"/>
<proteinExistence type="predicted"/>
<gene>
    <name evidence="4" type="ORF">K402DRAFT_425116</name>
</gene>
<organism evidence="4 5">
    <name type="scientific">Aulographum hederae CBS 113979</name>
    <dbReference type="NCBI Taxonomy" id="1176131"/>
    <lineage>
        <taxon>Eukaryota</taxon>
        <taxon>Fungi</taxon>
        <taxon>Dikarya</taxon>
        <taxon>Ascomycota</taxon>
        <taxon>Pezizomycotina</taxon>
        <taxon>Dothideomycetes</taxon>
        <taxon>Pleosporomycetidae</taxon>
        <taxon>Aulographales</taxon>
        <taxon>Aulographaceae</taxon>
    </lineage>
</organism>
<dbReference type="Proteomes" id="UP000800041">
    <property type="component" value="Unassembled WGS sequence"/>
</dbReference>
<evidence type="ECO:0000256" key="1">
    <source>
        <dbReference type="SAM" id="MobiDB-lite"/>
    </source>
</evidence>
<keyword evidence="3" id="KW-0732">Signal</keyword>
<dbReference type="EMBL" id="ML977193">
    <property type="protein sequence ID" value="KAF1981825.1"/>
    <property type="molecule type" value="Genomic_DNA"/>
</dbReference>
<keyword evidence="5" id="KW-1185">Reference proteome</keyword>
<evidence type="ECO:0000256" key="3">
    <source>
        <dbReference type="SAM" id="SignalP"/>
    </source>
</evidence>
<keyword evidence="2" id="KW-1133">Transmembrane helix</keyword>
<evidence type="ECO:0000256" key="2">
    <source>
        <dbReference type="SAM" id="Phobius"/>
    </source>
</evidence>
<protein>
    <submittedName>
        <fullName evidence="4">Uncharacterized protein</fullName>
    </submittedName>
</protein>
<evidence type="ECO:0000313" key="4">
    <source>
        <dbReference type="EMBL" id="KAF1981825.1"/>
    </source>
</evidence>